<feature type="domain" description="Phorbol-ester/DAG-type" evidence="17">
    <location>
        <begin position="759"/>
        <end position="809"/>
    </location>
</feature>
<comment type="similarity">
    <text evidence="12">Belongs to the protein kinase superfamily. STE Ser/Thr protein kinase family. COT1 subfamily.</text>
</comment>
<comment type="caution">
    <text evidence="19">The sequence shown here is derived from an EMBL/GenBank/DDBJ whole genome shotgun (WGS) entry which is preliminary data.</text>
</comment>
<dbReference type="PROSITE" id="PS50011">
    <property type="entry name" value="PROTEIN_KINASE_DOM"/>
    <property type="match status" value="1"/>
</dbReference>
<keyword evidence="5" id="KW-0479">Metal-binding</keyword>
<feature type="domain" description="AGC-kinase C-terminal" evidence="18">
    <location>
        <begin position="295"/>
        <end position="356"/>
    </location>
</feature>
<dbReference type="InterPro" id="IPR046349">
    <property type="entry name" value="C1-like_sf"/>
</dbReference>
<dbReference type="SMART" id="SM00220">
    <property type="entry name" value="S_TKc"/>
    <property type="match status" value="1"/>
</dbReference>
<evidence type="ECO:0000256" key="2">
    <source>
        <dbReference type="ARBA" id="ARBA00022527"/>
    </source>
</evidence>
<evidence type="ECO:0000313" key="20">
    <source>
        <dbReference type="Proteomes" id="UP000192639"/>
    </source>
</evidence>
<evidence type="ECO:0000256" key="1">
    <source>
        <dbReference type="ARBA" id="ARBA00012513"/>
    </source>
</evidence>
<dbReference type="SUPFAM" id="SSF56112">
    <property type="entry name" value="Protein kinase-like (PK-like)"/>
    <property type="match status" value="1"/>
</dbReference>
<sequence>MQNTKELDLSSIIDLTELYAKECGASKYANVYQNKTKIRDYRIVCNLAKGGFGEVFVAEKDGRIYAVKRVSKDMCKKNQNSTFFMVEKEIMTQSTSPWIVCAHECIQDETYLYFVMDFIPGGDLLGYLSKMDVIEEEQIAFYAAEILLALEDLHALGYVHRDLKPDNVFIGRDGHILLGDFGSAARLIDGFAQSRIPVGTPDYMCRDVLIENTAEGASYTASIDLWTLGILIYEMATGEPPFYSQTVSETYNRITALDFKPISGAETLVDLISKLICKAEDRLTAEQIKSHPFFKDTDFSRIRSTKPPFIPTVSSDSDVSNFIVDGFKLEESSIKGGFRDFVGFTYDPKYARIFGESLISKLGKQVVYREKFSASISERLNCLTVDMKNLEGIKDEIAENEKKLIEKEKEFDRFVDTKMMEIDDLNITIDDLTNEKEKKQGDLSRSQAELDKIENELLHRRDDSRVILDELSKKRVVLDSIQRSLKQKSAQMEMKDYSTTRTALDDLRSTLSQIDVAGNIAAASEFIRRLLSENSLLISQQRRHQEETASETTKSMEQEQQMKKQLRGLKTEMKEHQARIDQEVTMRLHAEEENRRLCSDLKALRAKSQTKTTYALKNAMTNKTLRLTVHGSTVTVDATPHDSNQIYVREIRNGEFHHFPYKKRALCLVIHCLRDYSAHTASSSPSRSPDSVSTDIKKEEQILDGLRELDLLIRGDANIKAQISGSTRRLESLQNELRAARSASSSSPSSNGHLIKFNNHRFREHTVGKGSLCDHCNDVMYGLVNQAHHCSDCHFTVHKACHLLGDVSCELQQAINKGVSLTVVARNIEEKEQLLKMGL</sequence>
<reference evidence="19 20" key="1">
    <citation type="journal article" date="2017" name="Environ. Microbiol.">
        <title>Decay of the glycolytic pathway and adaptation to intranuclear parasitism within Enterocytozoonidae microsporidia.</title>
        <authorList>
            <person name="Wiredu Boakye D."/>
            <person name="Jaroenlak P."/>
            <person name="Prachumwat A."/>
            <person name="Williams T.A."/>
            <person name="Bateman K.S."/>
            <person name="Itsathitphaisarn O."/>
            <person name="Sritunyalucksana K."/>
            <person name="Paszkiewicz K.H."/>
            <person name="Moore K.A."/>
            <person name="Stentiford G.D."/>
            <person name="Williams B.A."/>
        </authorList>
    </citation>
    <scope>NUCLEOTIDE SEQUENCE [LARGE SCALE GENOMIC DNA]</scope>
    <source>
        <strain evidence="19 20">GB1</strain>
    </source>
</reference>
<keyword evidence="9" id="KW-0862">Zinc</keyword>
<keyword evidence="11 15" id="KW-0175">Coiled coil</keyword>
<evidence type="ECO:0000256" key="3">
    <source>
        <dbReference type="ARBA" id="ARBA00022553"/>
    </source>
</evidence>
<dbReference type="GO" id="GO:0005524">
    <property type="term" value="F:ATP binding"/>
    <property type="evidence" value="ECO:0007669"/>
    <property type="project" value="UniProtKB-KW"/>
</dbReference>
<evidence type="ECO:0000256" key="9">
    <source>
        <dbReference type="ARBA" id="ARBA00022833"/>
    </source>
</evidence>
<dbReference type="InterPro" id="IPR000719">
    <property type="entry name" value="Prot_kinase_dom"/>
</dbReference>
<dbReference type="SMART" id="SM00133">
    <property type="entry name" value="S_TK_X"/>
    <property type="match status" value="1"/>
</dbReference>
<evidence type="ECO:0000259" key="17">
    <source>
        <dbReference type="PROSITE" id="PS50081"/>
    </source>
</evidence>
<dbReference type="VEuPathDB" id="MicrosporidiaDB:ECANGB1_1137"/>
<evidence type="ECO:0000256" key="5">
    <source>
        <dbReference type="ARBA" id="ARBA00022723"/>
    </source>
</evidence>
<dbReference type="GO" id="GO:0031032">
    <property type="term" value="P:actomyosin structure organization"/>
    <property type="evidence" value="ECO:0007669"/>
    <property type="project" value="TreeGrafter"/>
</dbReference>
<name>A0A1Y1S6T0_9MICR</name>
<dbReference type="PROSITE" id="PS00479">
    <property type="entry name" value="ZF_DAG_PE_1"/>
    <property type="match status" value="1"/>
</dbReference>
<dbReference type="InterPro" id="IPR011009">
    <property type="entry name" value="Kinase-like_dom_sf"/>
</dbReference>
<dbReference type="EMBL" id="LWDP01000032">
    <property type="protein sequence ID" value="ORD94102.1"/>
    <property type="molecule type" value="Genomic_DNA"/>
</dbReference>
<comment type="catalytic activity">
    <reaction evidence="13">
        <text>L-threonyl-[protein] + ATP = O-phospho-L-threonyl-[protein] + ADP + H(+)</text>
        <dbReference type="Rhea" id="RHEA:46608"/>
        <dbReference type="Rhea" id="RHEA-COMP:11060"/>
        <dbReference type="Rhea" id="RHEA-COMP:11605"/>
        <dbReference type="ChEBI" id="CHEBI:15378"/>
        <dbReference type="ChEBI" id="CHEBI:30013"/>
        <dbReference type="ChEBI" id="CHEBI:30616"/>
        <dbReference type="ChEBI" id="CHEBI:61977"/>
        <dbReference type="ChEBI" id="CHEBI:456216"/>
        <dbReference type="EC" id="2.7.11.1"/>
    </reaction>
</comment>
<evidence type="ECO:0000256" key="13">
    <source>
        <dbReference type="ARBA" id="ARBA00047899"/>
    </source>
</evidence>
<dbReference type="SUPFAM" id="SSF57889">
    <property type="entry name" value="Cysteine-rich domain"/>
    <property type="match status" value="1"/>
</dbReference>
<dbReference type="Gene3D" id="3.30.60.20">
    <property type="match status" value="1"/>
</dbReference>
<feature type="coiled-coil region" evidence="15">
    <location>
        <begin position="559"/>
        <end position="607"/>
    </location>
</feature>
<evidence type="ECO:0000256" key="6">
    <source>
        <dbReference type="ARBA" id="ARBA00022741"/>
    </source>
</evidence>
<dbReference type="InterPro" id="IPR000961">
    <property type="entry name" value="AGC-kinase_C"/>
</dbReference>
<proteinExistence type="inferred from homology"/>
<dbReference type="PROSITE" id="PS51285">
    <property type="entry name" value="AGC_KINASE_CTER"/>
    <property type="match status" value="1"/>
</dbReference>
<evidence type="ECO:0000313" key="19">
    <source>
        <dbReference type="EMBL" id="ORD94102.1"/>
    </source>
</evidence>
<evidence type="ECO:0000256" key="14">
    <source>
        <dbReference type="ARBA" id="ARBA00048679"/>
    </source>
</evidence>
<evidence type="ECO:0000256" key="8">
    <source>
        <dbReference type="ARBA" id="ARBA00022777"/>
    </source>
</evidence>
<feature type="domain" description="Protein kinase" evidence="16">
    <location>
        <begin position="41"/>
        <end position="294"/>
    </location>
</feature>
<dbReference type="InterPro" id="IPR050839">
    <property type="entry name" value="Rho-assoc_Ser/Thr_Kinase"/>
</dbReference>
<evidence type="ECO:0000256" key="11">
    <source>
        <dbReference type="ARBA" id="ARBA00023054"/>
    </source>
</evidence>
<keyword evidence="7" id="KW-0863">Zinc-finger</keyword>
<accession>A0A1Y1S6T0</accession>
<dbReference type="OrthoDB" id="3638488at2759"/>
<evidence type="ECO:0000259" key="18">
    <source>
        <dbReference type="PROSITE" id="PS51285"/>
    </source>
</evidence>
<dbReference type="Pfam" id="PF00069">
    <property type="entry name" value="Pkinase"/>
    <property type="match status" value="1"/>
</dbReference>
<dbReference type="Gene3D" id="3.30.200.20">
    <property type="entry name" value="Phosphorylase Kinase, domain 1"/>
    <property type="match status" value="1"/>
</dbReference>
<dbReference type="Proteomes" id="UP000192639">
    <property type="component" value="Unassembled WGS sequence"/>
</dbReference>
<dbReference type="GO" id="GO:0004674">
    <property type="term" value="F:protein serine/threonine kinase activity"/>
    <property type="evidence" value="ECO:0007669"/>
    <property type="project" value="UniProtKB-KW"/>
</dbReference>
<feature type="coiled-coil region" evidence="15">
    <location>
        <begin position="387"/>
        <end position="456"/>
    </location>
</feature>
<dbReference type="InterPro" id="IPR002219">
    <property type="entry name" value="PKC_DAG/PE"/>
</dbReference>
<dbReference type="Pfam" id="PF00130">
    <property type="entry name" value="C1_1"/>
    <property type="match status" value="1"/>
</dbReference>
<keyword evidence="10" id="KW-0067">ATP-binding</keyword>
<dbReference type="SMART" id="SM00109">
    <property type="entry name" value="C1"/>
    <property type="match status" value="1"/>
</dbReference>
<keyword evidence="20" id="KW-1185">Reference proteome</keyword>
<evidence type="ECO:0000259" key="16">
    <source>
        <dbReference type="PROSITE" id="PS50011"/>
    </source>
</evidence>
<dbReference type="FunFam" id="1.10.510.10:FF:000024">
    <property type="entry name" value="Probable serine/threonine-protein kinase cot-1"/>
    <property type="match status" value="1"/>
</dbReference>
<keyword evidence="8" id="KW-0418">Kinase</keyword>
<keyword evidence="4" id="KW-0808">Transferase</keyword>
<gene>
    <name evidence="19" type="primary">MRCKG</name>
    <name evidence="19" type="ORF">ECANGB1_1137</name>
</gene>
<comment type="catalytic activity">
    <reaction evidence="14">
        <text>L-seryl-[protein] + ATP = O-phospho-L-seryl-[protein] + ADP + H(+)</text>
        <dbReference type="Rhea" id="RHEA:17989"/>
        <dbReference type="Rhea" id="RHEA-COMP:9863"/>
        <dbReference type="Rhea" id="RHEA-COMP:11604"/>
        <dbReference type="ChEBI" id="CHEBI:15378"/>
        <dbReference type="ChEBI" id="CHEBI:29999"/>
        <dbReference type="ChEBI" id="CHEBI:30616"/>
        <dbReference type="ChEBI" id="CHEBI:83421"/>
        <dbReference type="ChEBI" id="CHEBI:456216"/>
        <dbReference type="EC" id="2.7.11.1"/>
    </reaction>
</comment>
<dbReference type="GO" id="GO:0005856">
    <property type="term" value="C:cytoskeleton"/>
    <property type="evidence" value="ECO:0007669"/>
    <property type="project" value="TreeGrafter"/>
</dbReference>
<evidence type="ECO:0000256" key="7">
    <source>
        <dbReference type="ARBA" id="ARBA00022771"/>
    </source>
</evidence>
<protein>
    <recommendedName>
        <fullName evidence="1">non-specific serine/threonine protein kinase</fullName>
        <ecNumber evidence="1">2.7.11.1</ecNumber>
    </recommendedName>
</protein>
<dbReference type="InterPro" id="IPR008271">
    <property type="entry name" value="Ser/Thr_kinase_AS"/>
</dbReference>
<evidence type="ECO:0000256" key="15">
    <source>
        <dbReference type="SAM" id="Coils"/>
    </source>
</evidence>
<keyword evidence="6" id="KW-0547">Nucleotide-binding</keyword>
<evidence type="ECO:0000256" key="4">
    <source>
        <dbReference type="ARBA" id="ARBA00022679"/>
    </source>
</evidence>
<keyword evidence="2" id="KW-0723">Serine/threonine-protein kinase</keyword>
<dbReference type="AlphaFoldDB" id="A0A1Y1S6T0"/>
<dbReference type="PANTHER" id="PTHR22988:SF71">
    <property type="entry name" value="CITRON RHO-INTERACTING KINASE"/>
    <property type="match status" value="1"/>
</dbReference>
<keyword evidence="3" id="KW-0597">Phosphoprotein</keyword>
<dbReference type="GO" id="GO:0008270">
    <property type="term" value="F:zinc ion binding"/>
    <property type="evidence" value="ECO:0007669"/>
    <property type="project" value="UniProtKB-KW"/>
</dbReference>
<evidence type="ECO:0000256" key="12">
    <source>
        <dbReference type="ARBA" id="ARBA00038271"/>
    </source>
</evidence>
<dbReference type="CDD" id="cd00029">
    <property type="entry name" value="C1"/>
    <property type="match status" value="1"/>
</dbReference>
<dbReference type="GO" id="GO:0005737">
    <property type="term" value="C:cytoplasm"/>
    <property type="evidence" value="ECO:0007669"/>
    <property type="project" value="TreeGrafter"/>
</dbReference>
<organism evidence="19 20">
    <name type="scientific">Enterospora canceri</name>
    <dbReference type="NCBI Taxonomy" id="1081671"/>
    <lineage>
        <taxon>Eukaryota</taxon>
        <taxon>Fungi</taxon>
        <taxon>Fungi incertae sedis</taxon>
        <taxon>Microsporidia</taxon>
        <taxon>Enterocytozoonidae</taxon>
        <taxon>Enterospora</taxon>
    </lineage>
</organism>
<dbReference type="PROSITE" id="PS00108">
    <property type="entry name" value="PROTEIN_KINASE_ST"/>
    <property type="match status" value="1"/>
</dbReference>
<dbReference type="Gene3D" id="1.10.510.10">
    <property type="entry name" value="Transferase(Phosphotransferase) domain 1"/>
    <property type="match status" value="1"/>
</dbReference>
<dbReference type="EC" id="2.7.11.1" evidence="1"/>
<evidence type="ECO:0000256" key="10">
    <source>
        <dbReference type="ARBA" id="ARBA00022840"/>
    </source>
</evidence>
<dbReference type="PROSITE" id="PS50081">
    <property type="entry name" value="ZF_DAG_PE_2"/>
    <property type="match status" value="1"/>
</dbReference>
<dbReference type="PANTHER" id="PTHR22988">
    <property type="entry name" value="MYOTONIC DYSTROPHY S/T KINASE-RELATED"/>
    <property type="match status" value="1"/>
</dbReference>